<evidence type="ECO:0000313" key="1">
    <source>
        <dbReference type="EMBL" id="RDU97350.1"/>
    </source>
</evidence>
<keyword evidence="2" id="KW-1185">Reference proteome</keyword>
<reference evidence="1 2" key="1">
    <citation type="submission" date="2018-08" db="EMBL/GenBank/DDBJ databases">
        <title>Paraburkholderia sp. DHOM06 isolated from forest soil.</title>
        <authorList>
            <person name="Gao Z.-H."/>
            <person name="Qiu L.-H."/>
        </authorList>
    </citation>
    <scope>NUCLEOTIDE SEQUENCE [LARGE SCALE GENOMIC DNA]</scope>
    <source>
        <strain evidence="1 2">DHOM06</strain>
    </source>
</reference>
<gene>
    <name evidence="1" type="ORF">DWV00_19165</name>
</gene>
<organism evidence="1 2">
    <name type="scientific">Trinickia dinghuensis</name>
    <dbReference type="NCBI Taxonomy" id="2291023"/>
    <lineage>
        <taxon>Bacteria</taxon>
        <taxon>Pseudomonadati</taxon>
        <taxon>Pseudomonadota</taxon>
        <taxon>Betaproteobacteria</taxon>
        <taxon>Burkholderiales</taxon>
        <taxon>Burkholderiaceae</taxon>
        <taxon>Trinickia</taxon>
    </lineage>
</organism>
<evidence type="ECO:0000313" key="2">
    <source>
        <dbReference type="Proteomes" id="UP000256838"/>
    </source>
</evidence>
<name>A0A3D8JWU9_9BURK</name>
<accession>A0A3D8JWU9</accession>
<dbReference type="Proteomes" id="UP000256838">
    <property type="component" value="Unassembled WGS sequence"/>
</dbReference>
<dbReference type="AlphaFoldDB" id="A0A3D8JWU9"/>
<proteinExistence type="predicted"/>
<protein>
    <submittedName>
        <fullName evidence="1">Uncharacterized protein</fullName>
    </submittedName>
</protein>
<dbReference type="EMBL" id="QRGA01000010">
    <property type="protein sequence ID" value="RDU97350.1"/>
    <property type="molecule type" value="Genomic_DNA"/>
</dbReference>
<sequence>MADPSQGDAYWCFDVGAADASGLILRAAKGLPLPLKTCSITDRQIVVIPGGNQKIASDMFIEAYLRRTIASSQARSTADPPSKKLTRFYLRATCDPSTVVVAQVGVQPPQYLAASYSCFDF</sequence>
<comment type="caution">
    <text evidence="1">The sequence shown here is derived from an EMBL/GenBank/DDBJ whole genome shotgun (WGS) entry which is preliminary data.</text>
</comment>